<name>A0ABP9USR9_9BACT</name>
<protein>
    <submittedName>
        <fullName evidence="1">Uncharacterized protein</fullName>
    </submittedName>
</protein>
<evidence type="ECO:0000313" key="2">
    <source>
        <dbReference type="Proteomes" id="UP001476282"/>
    </source>
</evidence>
<dbReference type="RefSeq" id="WP_353568679.1">
    <property type="nucleotide sequence ID" value="NZ_BAABRI010000028.1"/>
</dbReference>
<keyword evidence="2" id="KW-1185">Reference proteome</keyword>
<proteinExistence type="predicted"/>
<organism evidence="1 2">
    <name type="scientific">Haloferula sargassicola</name>
    <dbReference type="NCBI Taxonomy" id="490096"/>
    <lineage>
        <taxon>Bacteria</taxon>
        <taxon>Pseudomonadati</taxon>
        <taxon>Verrucomicrobiota</taxon>
        <taxon>Verrucomicrobiia</taxon>
        <taxon>Verrucomicrobiales</taxon>
        <taxon>Verrucomicrobiaceae</taxon>
        <taxon>Haloferula</taxon>
    </lineage>
</organism>
<comment type="caution">
    <text evidence="1">The sequence shown here is derived from an EMBL/GenBank/DDBJ whole genome shotgun (WGS) entry which is preliminary data.</text>
</comment>
<reference evidence="1 2" key="1">
    <citation type="submission" date="2024-02" db="EMBL/GenBank/DDBJ databases">
        <title>Haloferula sargassicola NBRC 104335.</title>
        <authorList>
            <person name="Ichikawa N."/>
            <person name="Katano-Makiyama Y."/>
            <person name="Hidaka K."/>
        </authorList>
    </citation>
    <scope>NUCLEOTIDE SEQUENCE [LARGE SCALE GENOMIC DNA]</scope>
    <source>
        <strain evidence="1 2">NBRC 104335</strain>
    </source>
</reference>
<gene>
    <name evidence="1" type="ORF">Hsar01_03819</name>
</gene>
<accession>A0ABP9USR9</accession>
<sequence>MKLPRNGSPLANASLLVSGVVLGAAMTWWISPRAGLGSASPAEAAGLSPVFRDPALNARSDDSPEARAWDPSRLSAMDRARHFREAGAAAAETDLPRALSDSEGIASVKDRADYVRGLYGKWAETDPEGALNHAQGSLPAGQLQSDAIGIAINKWGQDNPREAWLWAENHLSGPLKERALTDLMMGWTRRNPEEAAGWLASTGLTSQPFFNALPGTWAESDPQAALDWARSLPDGKAKDTAETAIANTVAQNNPRQAAEMFSKTIDEGDNAAVAITIADIWATTDPAAAAQWVAEMDDGPGKTEAASTLATVWAASDIEAAVKWSASIVDADMQRQVVSNIGTTWGAIDPFDALQWLETLPPEVGGDGITGAMYSWAGTDPVGMRQWIDAAGPDSLADRARQSLGDVLSQNAMPDAMDVALGMSSAPARDAALARYFREWRKRDDATAQDWLDANRTSLPATAQDTLEQVNGQVFQAK</sequence>
<evidence type="ECO:0000313" key="1">
    <source>
        <dbReference type="EMBL" id="GAA5484575.1"/>
    </source>
</evidence>
<dbReference type="Proteomes" id="UP001476282">
    <property type="component" value="Unassembled WGS sequence"/>
</dbReference>
<dbReference type="EMBL" id="BAABRI010000028">
    <property type="protein sequence ID" value="GAA5484575.1"/>
    <property type="molecule type" value="Genomic_DNA"/>
</dbReference>